<protein>
    <submittedName>
        <fullName evidence="1">Type I restriction-modification systemmethyltransferase subunit</fullName>
    </submittedName>
</protein>
<evidence type="ECO:0000313" key="1">
    <source>
        <dbReference type="EMBL" id="GER52497.1"/>
    </source>
</evidence>
<comment type="caution">
    <text evidence="1">The sequence shown here is derived from an EMBL/GenBank/DDBJ whole genome shotgun (WGS) entry which is preliminary data.</text>
</comment>
<evidence type="ECO:0000313" key="2">
    <source>
        <dbReference type="Proteomes" id="UP000325081"/>
    </source>
</evidence>
<keyword evidence="1" id="KW-0808">Transferase</keyword>
<dbReference type="GO" id="GO:0032259">
    <property type="term" value="P:methylation"/>
    <property type="evidence" value="ECO:0007669"/>
    <property type="project" value="UniProtKB-KW"/>
</dbReference>
<keyword evidence="1" id="KW-0489">Methyltransferase</keyword>
<keyword evidence="2" id="KW-1185">Reference proteome</keyword>
<accession>A0A5A7R720</accession>
<dbReference type="GO" id="GO:0008168">
    <property type="term" value="F:methyltransferase activity"/>
    <property type="evidence" value="ECO:0007669"/>
    <property type="project" value="UniProtKB-KW"/>
</dbReference>
<sequence length="193" mass="22336">METKELPTKLLFAQLKKSRVPTNPNHARVRKIVHFQTFTKRVFKEPQGLLVLPHLCIPIYHPTPRHHVFLGHFVEHVPGITQHPAFRIHIDHRAPHVHALAEPNLHRQTVHRLTQAMIVYHRARFDHTRQNVVVGEHTFVLKHQLEMPEPVEWEFILREARDDGAPGGGRLEGGLAEDPLRRVRALELGVEVD</sequence>
<gene>
    <name evidence="1" type="ORF">STAS_29955</name>
</gene>
<dbReference type="Proteomes" id="UP000325081">
    <property type="component" value="Unassembled WGS sequence"/>
</dbReference>
<organism evidence="1 2">
    <name type="scientific">Striga asiatica</name>
    <name type="common">Asiatic witchweed</name>
    <name type="synonym">Buchnera asiatica</name>
    <dbReference type="NCBI Taxonomy" id="4170"/>
    <lineage>
        <taxon>Eukaryota</taxon>
        <taxon>Viridiplantae</taxon>
        <taxon>Streptophyta</taxon>
        <taxon>Embryophyta</taxon>
        <taxon>Tracheophyta</taxon>
        <taxon>Spermatophyta</taxon>
        <taxon>Magnoliopsida</taxon>
        <taxon>eudicotyledons</taxon>
        <taxon>Gunneridae</taxon>
        <taxon>Pentapetalae</taxon>
        <taxon>asterids</taxon>
        <taxon>lamiids</taxon>
        <taxon>Lamiales</taxon>
        <taxon>Orobanchaceae</taxon>
        <taxon>Buchnereae</taxon>
        <taxon>Striga</taxon>
    </lineage>
</organism>
<dbReference type="EMBL" id="BKCP01010403">
    <property type="protein sequence ID" value="GER52497.1"/>
    <property type="molecule type" value="Genomic_DNA"/>
</dbReference>
<dbReference type="AlphaFoldDB" id="A0A5A7R720"/>
<reference evidence="2" key="1">
    <citation type="journal article" date="2019" name="Curr. Biol.">
        <title>Genome Sequence of Striga asiatica Provides Insight into the Evolution of Plant Parasitism.</title>
        <authorList>
            <person name="Yoshida S."/>
            <person name="Kim S."/>
            <person name="Wafula E.K."/>
            <person name="Tanskanen J."/>
            <person name="Kim Y.M."/>
            <person name="Honaas L."/>
            <person name="Yang Z."/>
            <person name="Spallek T."/>
            <person name="Conn C.E."/>
            <person name="Ichihashi Y."/>
            <person name="Cheong K."/>
            <person name="Cui S."/>
            <person name="Der J.P."/>
            <person name="Gundlach H."/>
            <person name="Jiao Y."/>
            <person name="Hori C."/>
            <person name="Ishida J.K."/>
            <person name="Kasahara H."/>
            <person name="Kiba T."/>
            <person name="Kim M.S."/>
            <person name="Koo N."/>
            <person name="Laohavisit A."/>
            <person name="Lee Y.H."/>
            <person name="Lumba S."/>
            <person name="McCourt P."/>
            <person name="Mortimer J.C."/>
            <person name="Mutuku J.M."/>
            <person name="Nomura T."/>
            <person name="Sasaki-Sekimoto Y."/>
            <person name="Seto Y."/>
            <person name="Wang Y."/>
            <person name="Wakatake T."/>
            <person name="Sakakibara H."/>
            <person name="Demura T."/>
            <person name="Yamaguchi S."/>
            <person name="Yoneyama K."/>
            <person name="Manabe R.I."/>
            <person name="Nelson D.C."/>
            <person name="Schulman A.H."/>
            <person name="Timko M.P."/>
            <person name="dePamphilis C.W."/>
            <person name="Choi D."/>
            <person name="Shirasu K."/>
        </authorList>
    </citation>
    <scope>NUCLEOTIDE SEQUENCE [LARGE SCALE GENOMIC DNA]</scope>
    <source>
        <strain evidence="2">cv. UVA1</strain>
    </source>
</reference>
<proteinExistence type="predicted"/>
<name>A0A5A7R720_STRAF</name>